<name>A0ABV9YU85_9PSEU</name>
<keyword evidence="5" id="KW-1185">Reference proteome</keyword>
<dbReference type="Proteomes" id="UP001595947">
    <property type="component" value="Unassembled WGS sequence"/>
</dbReference>
<evidence type="ECO:0000313" key="5">
    <source>
        <dbReference type="Proteomes" id="UP001595947"/>
    </source>
</evidence>
<feature type="domain" description="DUF6779" evidence="3">
    <location>
        <begin position="57"/>
        <end position="156"/>
    </location>
</feature>
<keyword evidence="2" id="KW-0812">Transmembrane</keyword>
<protein>
    <submittedName>
        <fullName evidence="4">DUF6779 domain-containing protein</fullName>
    </submittedName>
</protein>
<accession>A0ABV9YU85</accession>
<feature type="region of interest" description="Disordered" evidence="1">
    <location>
        <begin position="147"/>
        <end position="207"/>
    </location>
</feature>
<comment type="caution">
    <text evidence="4">The sequence shown here is derived from an EMBL/GenBank/DDBJ whole genome shotgun (WGS) entry which is preliminary data.</text>
</comment>
<dbReference type="Pfam" id="PF20570">
    <property type="entry name" value="DUF6779"/>
    <property type="match status" value="1"/>
</dbReference>
<keyword evidence="2" id="KW-0472">Membrane</keyword>
<evidence type="ECO:0000313" key="4">
    <source>
        <dbReference type="EMBL" id="MFC5065659.1"/>
    </source>
</evidence>
<feature type="transmembrane region" description="Helical" evidence="2">
    <location>
        <begin position="56"/>
        <end position="76"/>
    </location>
</feature>
<dbReference type="InterPro" id="IPR046706">
    <property type="entry name" value="DUF6779"/>
</dbReference>
<organism evidence="4 5">
    <name type="scientific">Actinomycetospora atypica</name>
    <dbReference type="NCBI Taxonomy" id="1290095"/>
    <lineage>
        <taxon>Bacteria</taxon>
        <taxon>Bacillati</taxon>
        <taxon>Actinomycetota</taxon>
        <taxon>Actinomycetes</taxon>
        <taxon>Pseudonocardiales</taxon>
        <taxon>Pseudonocardiaceae</taxon>
        <taxon>Actinomycetospora</taxon>
    </lineage>
</organism>
<feature type="transmembrane region" description="Helical" evidence="2">
    <location>
        <begin position="32"/>
        <end position="50"/>
    </location>
</feature>
<keyword evidence="2" id="KW-1133">Transmembrane helix</keyword>
<gene>
    <name evidence="4" type="ORF">ACFPBZ_25820</name>
</gene>
<evidence type="ECO:0000259" key="3">
    <source>
        <dbReference type="Pfam" id="PF20570"/>
    </source>
</evidence>
<reference evidence="5" key="1">
    <citation type="journal article" date="2019" name="Int. J. Syst. Evol. Microbiol.">
        <title>The Global Catalogue of Microorganisms (GCM) 10K type strain sequencing project: providing services to taxonomists for standard genome sequencing and annotation.</title>
        <authorList>
            <consortium name="The Broad Institute Genomics Platform"/>
            <consortium name="The Broad Institute Genome Sequencing Center for Infectious Disease"/>
            <person name="Wu L."/>
            <person name="Ma J."/>
        </authorList>
    </citation>
    <scope>NUCLEOTIDE SEQUENCE [LARGE SCALE GENOMIC DNA]</scope>
    <source>
        <strain evidence="5">CGMCC 4.7093</strain>
    </source>
</reference>
<proteinExistence type="predicted"/>
<evidence type="ECO:0000256" key="1">
    <source>
        <dbReference type="SAM" id="MobiDB-lite"/>
    </source>
</evidence>
<feature type="region of interest" description="Disordered" evidence="1">
    <location>
        <begin position="1"/>
        <end position="23"/>
    </location>
</feature>
<evidence type="ECO:0000256" key="2">
    <source>
        <dbReference type="SAM" id="Phobius"/>
    </source>
</evidence>
<sequence length="231" mass="24730">MASPDGAGRRRIPRPSVPATGSGRPGDPIVRVLLGATGVLAAIAAILVVVSEDGRLLRLGVVAGLWAALLAVAALARRSGGGADAAEREMESMRRTYELELQAEIDARREHELTVEQSVRRELAEARGDEIAGLRAEIERLRTHLENAETHAVPPQLAVVAPDDRGAPPPHPGYRRPGPRRPGPNETSHPSLPGDGRPLRSVAEGRTVAELLAAHAAEDRRRPPRSPSTRW</sequence>
<dbReference type="EMBL" id="JBHSIV010000042">
    <property type="protein sequence ID" value="MFC5065659.1"/>
    <property type="molecule type" value="Genomic_DNA"/>
</dbReference>
<dbReference type="RefSeq" id="WP_378038982.1">
    <property type="nucleotide sequence ID" value="NZ_JBHSIV010000042.1"/>
</dbReference>